<keyword evidence="3" id="KW-0012">Acyltransferase</keyword>
<name>A0A7Y4HBL0_9BRAD</name>
<feature type="transmembrane region" description="Helical" evidence="1">
    <location>
        <begin position="80"/>
        <end position="99"/>
    </location>
</feature>
<feature type="transmembrane region" description="Helical" evidence="1">
    <location>
        <begin position="126"/>
        <end position="145"/>
    </location>
</feature>
<dbReference type="InterPro" id="IPR050879">
    <property type="entry name" value="Acyltransferase_3"/>
</dbReference>
<keyword evidence="1" id="KW-1133">Transmembrane helix</keyword>
<dbReference type="AlphaFoldDB" id="A0A7Y4HBL0"/>
<feature type="transmembrane region" description="Helical" evidence="1">
    <location>
        <begin position="38"/>
        <end position="59"/>
    </location>
</feature>
<dbReference type="PANTHER" id="PTHR23028:SF131">
    <property type="entry name" value="BLR2367 PROTEIN"/>
    <property type="match status" value="1"/>
</dbReference>
<evidence type="ECO:0000256" key="1">
    <source>
        <dbReference type="SAM" id="Phobius"/>
    </source>
</evidence>
<dbReference type="GO" id="GO:0000271">
    <property type="term" value="P:polysaccharide biosynthetic process"/>
    <property type="evidence" value="ECO:0007669"/>
    <property type="project" value="TreeGrafter"/>
</dbReference>
<dbReference type="GO" id="GO:0016020">
    <property type="term" value="C:membrane"/>
    <property type="evidence" value="ECO:0007669"/>
    <property type="project" value="TreeGrafter"/>
</dbReference>
<comment type="caution">
    <text evidence="3">The sequence shown here is derived from an EMBL/GenBank/DDBJ whole genome shotgun (WGS) entry which is preliminary data.</text>
</comment>
<feature type="transmembrane region" description="Helical" evidence="1">
    <location>
        <begin position="199"/>
        <end position="219"/>
    </location>
</feature>
<feature type="transmembrane region" description="Helical" evidence="1">
    <location>
        <begin position="152"/>
        <end position="170"/>
    </location>
</feature>
<dbReference type="RefSeq" id="WP_171713961.1">
    <property type="nucleotide sequence ID" value="NZ_JAAVLW010000021.1"/>
</dbReference>
<keyword evidence="1" id="KW-0472">Membrane</keyword>
<feature type="domain" description="Acyltransferase 3" evidence="2">
    <location>
        <begin position="7"/>
        <end position="310"/>
    </location>
</feature>
<dbReference type="EMBL" id="JAAVLW010000021">
    <property type="protein sequence ID" value="NOJ50914.1"/>
    <property type="molecule type" value="Genomic_DNA"/>
</dbReference>
<keyword evidence="1" id="KW-0812">Transmembrane</keyword>
<evidence type="ECO:0000259" key="2">
    <source>
        <dbReference type="Pfam" id="PF01757"/>
    </source>
</evidence>
<reference evidence="3 4" key="1">
    <citation type="submission" date="2020-03" db="EMBL/GenBank/DDBJ databases">
        <title>Bradyrhizobium diversity isolated from nodules of Muelleranthus trifoliolatus.</title>
        <authorList>
            <person name="Klepa M."/>
            <person name="Helene L."/>
            <person name="Hungria M."/>
        </authorList>
    </citation>
    <scope>NUCLEOTIDE SEQUENCE [LARGE SCALE GENOMIC DNA]</scope>
    <source>
        <strain evidence="3 4">WSM 1744</strain>
    </source>
</reference>
<dbReference type="Proteomes" id="UP000528734">
    <property type="component" value="Unassembled WGS sequence"/>
</dbReference>
<dbReference type="InterPro" id="IPR002656">
    <property type="entry name" value="Acyl_transf_3_dom"/>
</dbReference>
<keyword evidence="3" id="KW-0808">Transferase</keyword>
<sequence length="346" mass="37573">MQTFFGVQAMRGVAALAVVCGHAITARSVLGTQSAAEGALTILASGVDIFFVISGFIIATTAASQTDALTFAFRRAVRIYPMYWLVLLAAFVSSHWIALSPEDRPALELGSIFACSFPNWYNLPAWSIAFEMHFYAVVALILAVAPRRLFELLFAALGLWVIAIAFHLPLGIYSHPLILEFGGGVLIAYLVRIKGKLPLLPYIGTISAGLFAAGWYWIFVHGSSAPQFARVPTYGLGAALLIYAVVSAELHGASFSPILQWFGSISYSLYISHYLLIKWIANFPELWQISSAGVTVASILLSIGLAAALHWLVEVPTLNWGRRLSLTGRSGRIPLTFAGVRDLQKP</sequence>
<proteinExistence type="predicted"/>
<accession>A0A7Y4HBL0</accession>
<organism evidence="3 4">
    <name type="scientific">Bradyrhizobium archetypum</name>
    <dbReference type="NCBI Taxonomy" id="2721160"/>
    <lineage>
        <taxon>Bacteria</taxon>
        <taxon>Pseudomonadati</taxon>
        <taxon>Pseudomonadota</taxon>
        <taxon>Alphaproteobacteria</taxon>
        <taxon>Hyphomicrobiales</taxon>
        <taxon>Nitrobacteraceae</taxon>
        <taxon>Bradyrhizobium</taxon>
    </lineage>
</organism>
<feature type="transmembrane region" description="Helical" evidence="1">
    <location>
        <begin position="258"/>
        <end position="277"/>
    </location>
</feature>
<evidence type="ECO:0000313" key="3">
    <source>
        <dbReference type="EMBL" id="NOJ50914.1"/>
    </source>
</evidence>
<dbReference type="GO" id="GO:0016747">
    <property type="term" value="F:acyltransferase activity, transferring groups other than amino-acyl groups"/>
    <property type="evidence" value="ECO:0007669"/>
    <property type="project" value="InterPro"/>
</dbReference>
<dbReference type="Pfam" id="PF01757">
    <property type="entry name" value="Acyl_transf_3"/>
    <property type="match status" value="1"/>
</dbReference>
<dbReference type="PANTHER" id="PTHR23028">
    <property type="entry name" value="ACETYLTRANSFERASE"/>
    <property type="match status" value="1"/>
</dbReference>
<feature type="transmembrane region" description="Helical" evidence="1">
    <location>
        <begin position="231"/>
        <end position="251"/>
    </location>
</feature>
<evidence type="ECO:0000313" key="4">
    <source>
        <dbReference type="Proteomes" id="UP000528734"/>
    </source>
</evidence>
<gene>
    <name evidence="3" type="ORF">HCN50_32715</name>
</gene>
<protein>
    <submittedName>
        <fullName evidence="3">Acyltransferase</fullName>
    </submittedName>
</protein>
<feature type="transmembrane region" description="Helical" evidence="1">
    <location>
        <begin position="289"/>
        <end position="313"/>
    </location>
</feature>
<keyword evidence="4" id="KW-1185">Reference proteome</keyword>